<name>A0AAD5XIU3_9FUNG</name>
<comment type="subcellular location">
    <subcellularLocation>
        <location evidence="1 6">Nucleus</location>
    </subcellularLocation>
</comment>
<evidence type="ECO:0000256" key="1">
    <source>
        <dbReference type="ARBA" id="ARBA00004123"/>
    </source>
</evidence>
<dbReference type="Gene3D" id="1.10.10.10">
    <property type="entry name" value="Winged helix-like DNA-binding domain superfamily/Winged helix DNA-binding domain"/>
    <property type="match status" value="2"/>
</dbReference>
<dbReference type="Pfam" id="PF05645">
    <property type="entry name" value="RNA_pol_Rpc82"/>
    <property type="match status" value="1"/>
</dbReference>
<keyword evidence="3 6" id="KW-0804">Transcription</keyword>
<dbReference type="InterPro" id="IPR008806">
    <property type="entry name" value="RNA_pol_III_Rpc82_C"/>
</dbReference>
<evidence type="ECO:0000259" key="8">
    <source>
        <dbReference type="Pfam" id="PF22536"/>
    </source>
</evidence>
<evidence type="ECO:0000259" key="7">
    <source>
        <dbReference type="Pfam" id="PF05645"/>
    </source>
</evidence>
<gene>
    <name evidence="9" type="primary">POLR3C</name>
    <name evidence="9" type="ORF">HK100_006988</name>
</gene>
<feature type="domain" description="DNA-directed RNA polymerase III subunit RPC3 winged-helix" evidence="8">
    <location>
        <begin position="295"/>
        <end position="366"/>
    </location>
</feature>
<dbReference type="InterPro" id="IPR039748">
    <property type="entry name" value="RPC3"/>
</dbReference>
<keyword evidence="4 6" id="KW-0539">Nucleus</keyword>
<evidence type="ECO:0000256" key="5">
    <source>
        <dbReference type="ARBA" id="ARBA00025127"/>
    </source>
</evidence>
<evidence type="ECO:0000313" key="10">
    <source>
        <dbReference type="Proteomes" id="UP001211907"/>
    </source>
</evidence>
<reference evidence="9" key="1">
    <citation type="submission" date="2020-05" db="EMBL/GenBank/DDBJ databases">
        <title>Phylogenomic resolution of chytrid fungi.</title>
        <authorList>
            <person name="Stajich J.E."/>
            <person name="Amses K."/>
            <person name="Simmons R."/>
            <person name="Seto K."/>
            <person name="Myers J."/>
            <person name="Bonds A."/>
            <person name="Quandt C.A."/>
            <person name="Barry K."/>
            <person name="Liu P."/>
            <person name="Grigoriev I."/>
            <person name="Longcore J.E."/>
            <person name="James T.Y."/>
        </authorList>
    </citation>
    <scope>NUCLEOTIDE SEQUENCE</scope>
    <source>
        <strain evidence="9">JEL0513</strain>
    </source>
</reference>
<proteinExistence type="inferred from homology"/>
<dbReference type="Pfam" id="PF22536">
    <property type="entry name" value="WHD_POLR3C"/>
    <property type="match status" value="1"/>
</dbReference>
<evidence type="ECO:0000313" key="9">
    <source>
        <dbReference type="EMBL" id="KAJ3131015.1"/>
    </source>
</evidence>
<dbReference type="PANTHER" id="PTHR12949">
    <property type="entry name" value="RNA POLYMERASE III DNA DIRECTED -RELATED"/>
    <property type="match status" value="1"/>
</dbReference>
<dbReference type="AlphaFoldDB" id="A0AAD5XIU3"/>
<keyword evidence="2 6" id="KW-0240">DNA-directed RNA polymerase</keyword>
<comment type="similarity">
    <text evidence="6">Belongs to the RNA polymerase beta chain family.</text>
</comment>
<dbReference type="EMBL" id="JADGJH010000327">
    <property type="protein sequence ID" value="KAJ3131015.1"/>
    <property type="molecule type" value="Genomic_DNA"/>
</dbReference>
<keyword evidence="10" id="KW-1185">Reference proteome</keyword>
<dbReference type="GO" id="GO:0003697">
    <property type="term" value="F:single-stranded DNA binding"/>
    <property type="evidence" value="ECO:0007669"/>
    <property type="project" value="UniProtKB-UniRule"/>
</dbReference>
<evidence type="ECO:0000256" key="6">
    <source>
        <dbReference type="RuleBase" id="RU367076"/>
    </source>
</evidence>
<protein>
    <recommendedName>
        <fullName evidence="6">DNA-directed RNA polymerase III subunit RPC3</fullName>
        <shortName evidence="6">RNA polymerase III subunit C3</shortName>
    </recommendedName>
</protein>
<dbReference type="InterPro" id="IPR036388">
    <property type="entry name" value="WH-like_DNA-bd_sf"/>
</dbReference>
<evidence type="ECO:0000256" key="3">
    <source>
        <dbReference type="ARBA" id="ARBA00023163"/>
    </source>
</evidence>
<comment type="subunit">
    <text evidence="6">Component of the RNA polymerase III (Pol III) complex consisting of 17 subunits.</text>
</comment>
<feature type="domain" description="RNA polymerase III Rpc82 C -terminal" evidence="7">
    <location>
        <begin position="54"/>
        <end position="285"/>
    </location>
</feature>
<dbReference type="GO" id="GO:0006351">
    <property type="term" value="P:DNA-templated transcription"/>
    <property type="evidence" value="ECO:0007669"/>
    <property type="project" value="InterPro"/>
</dbReference>
<sequence length="366" mass="40462">MVFVYGYLKLDVELIQQGRHIVATLLANGRASFAGIRLGFGAATDADDDALEDAFNLLVEQTFVVPVADNDALSVADLKQALELQHLTNNPNLSAAEKAKFKKSVASRAKDALAFDDLPLAIGNKPNLIYAFDPADDNKAAKINRLSTAGGGFVSEYLNDVANLPENAFWRINPSRFHLHSRNLCLTELAGARINSSAKEIMQVILEFAEPEMKHCKADDFSSPITLTHLASRIDMSRISYNPSTSRSSLTDYMALLTQDQEFPLLIKQDERGGGQYVANLRGVTTSMQEQLVVNFVKERHGIVAARIWRLLHAKGMLGEKEVAQLALISNKVARETLYMLMQSGMIFLQDVPKSNEYIPSRTAYL</sequence>
<organism evidence="9 10">
    <name type="scientific">Physocladia obscura</name>
    <dbReference type="NCBI Taxonomy" id="109957"/>
    <lineage>
        <taxon>Eukaryota</taxon>
        <taxon>Fungi</taxon>
        <taxon>Fungi incertae sedis</taxon>
        <taxon>Chytridiomycota</taxon>
        <taxon>Chytridiomycota incertae sedis</taxon>
        <taxon>Chytridiomycetes</taxon>
        <taxon>Chytridiales</taxon>
        <taxon>Chytriomycetaceae</taxon>
        <taxon>Physocladia</taxon>
    </lineage>
</organism>
<dbReference type="InterPro" id="IPR055207">
    <property type="entry name" value="POLR3C_WHD"/>
</dbReference>
<evidence type="ECO:0000256" key="4">
    <source>
        <dbReference type="ARBA" id="ARBA00023242"/>
    </source>
</evidence>
<dbReference type="Proteomes" id="UP001211907">
    <property type="component" value="Unassembled WGS sequence"/>
</dbReference>
<comment type="function">
    <text evidence="5 6">DNA-dependent RNA polymerase catalyzes the transcription of DNA into RNA using the four ribonucleoside triphosphates as substrates. Specific core component of RNA polymerase III which synthesizes small RNAs, such as 5S rRNA and tRNAs.</text>
</comment>
<evidence type="ECO:0000256" key="2">
    <source>
        <dbReference type="ARBA" id="ARBA00022478"/>
    </source>
</evidence>
<accession>A0AAD5XIU3</accession>
<dbReference type="GO" id="GO:0005666">
    <property type="term" value="C:RNA polymerase III complex"/>
    <property type="evidence" value="ECO:0007669"/>
    <property type="project" value="UniProtKB-UniRule"/>
</dbReference>
<comment type="caution">
    <text evidence="9">The sequence shown here is derived from an EMBL/GenBank/DDBJ whole genome shotgun (WGS) entry which is preliminary data.</text>
</comment>
<dbReference type="PANTHER" id="PTHR12949:SF0">
    <property type="entry name" value="DNA-DIRECTED RNA POLYMERASE III SUBUNIT RPC3"/>
    <property type="match status" value="1"/>
</dbReference>